<dbReference type="Pfam" id="PF07714">
    <property type="entry name" value="PK_Tyr_Ser-Thr"/>
    <property type="match status" value="1"/>
</dbReference>
<dbReference type="PANTHER" id="PTHR24416">
    <property type="entry name" value="TYROSINE-PROTEIN KINASE RECEPTOR"/>
    <property type="match status" value="1"/>
</dbReference>
<dbReference type="InterPro" id="IPR011009">
    <property type="entry name" value="Kinase-like_dom_sf"/>
</dbReference>
<dbReference type="InterPro" id="IPR020635">
    <property type="entry name" value="Tyr_kinase_cat_dom"/>
</dbReference>
<keyword evidence="7" id="KW-0675">Receptor</keyword>
<dbReference type="InterPro" id="IPR001245">
    <property type="entry name" value="Ser-Thr/Tyr_kinase_cat_dom"/>
</dbReference>
<keyword evidence="8" id="KW-1185">Reference proteome</keyword>
<dbReference type="InterPro" id="IPR008266">
    <property type="entry name" value="Tyr_kinase_AS"/>
</dbReference>
<evidence type="ECO:0000259" key="6">
    <source>
        <dbReference type="PROSITE" id="PS50011"/>
    </source>
</evidence>
<comment type="caution">
    <text evidence="7">The sequence shown here is derived from an EMBL/GenBank/DDBJ whole genome shotgun (WGS) entry which is preliminary data.</text>
</comment>
<dbReference type="GO" id="GO:0005524">
    <property type="term" value="F:ATP binding"/>
    <property type="evidence" value="ECO:0007669"/>
    <property type="project" value="UniProtKB-KW"/>
</dbReference>
<dbReference type="GO" id="GO:0005886">
    <property type="term" value="C:plasma membrane"/>
    <property type="evidence" value="ECO:0007669"/>
    <property type="project" value="TreeGrafter"/>
</dbReference>
<dbReference type="Proteomes" id="UP001174909">
    <property type="component" value="Unassembled WGS sequence"/>
</dbReference>
<evidence type="ECO:0000256" key="1">
    <source>
        <dbReference type="ARBA" id="ARBA00022679"/>
    </source>
</evidence>
<gene>
    <name evidence="7" type="ORF">GBAR_LOCUS27670</name>
</gene>
<dbReference type="SUPFAM" id="SSF56112">
    <property type="entry name" value="Protein kinase-like (PK-like)"/>
    <property type="match status" value="1"/>
</dbReference>
<dbReference type="FunFam" id="1.10.510.10:FF:000554">
    <property type="entry name" value="Predicted protein"/>
    <property type="match status" value="1"/>
</dbReference>
<sequence length="259" mass="29096">MAQFHHPNIVLLHGVVIYQDKNISLVMEFLNGGDLSERLKNRHRGNGVDTNTPLVLLNYSIQVTLGMLYLSEKGFVHRDLAARNVLISDKDICKIGDFGMSRELEDSIYYRSAGGIIPIKWTAPEAAFYKKYSTASDVWSYGCILYEIWSLGEKPFSSLLNNEVLEKVTAGFRLPPPPGCSRDIYKLMIDCWNPVPASRPTFKDILTLLISDEEELLAIPFEDALTDRDAFRVGAPLKAGHKMYSSLQTKYLGNSSTII</sequence>
<evidence type="ECO:0000256" key="2">
    <source>
        <dbReference type="ARBA" id="ARBA00022741"/>
    </source>
</evidence>
<dbReference type="Gene3D" id="1.10.510.10">
    <property type="entry name" value="Transferase(Phosphotransferase) domain 1"/>
    <property type="match status" value="1"/>
</dbReference>
<dbReference type="PROSITE" id="PS50011">
    <property type="entry name" value="PROTEIN_KINASE_DOM"/>
    <property type="match status" value="1"/>
</dbReference>
<name>A0AA35TLV6_GEOBA</name>
<evidence type="ECO:0000313" key="8">
    <source>
        <dbReference type="Proteomes" id="UP001174909"/>
    </source>
</evidence>
<dbReference type="SMART" id="SM00219">
    <property type="entry name" value="TyrKc"/>
    <property type="match status" value="1"/>
</dbReference>
<keyword evidence="4" id="KW-0067">ATP-binding</keyword>
<dbReference type="PANTHER" id="PTHR24416:SF631">
    <property type="entry name" value="SERINE_THREONINE_TYROSINE KINASE 1"/>
    <property type="match status" value="1"/>
</dbReference>
<dbReference type="PRINTS" id="PR00109">
    <property type="entry name" value="TYRKINASE"/>
</dbReference>
<dbReference type="AlphaFoldDB" id="A0AA35TLV6"/>
<evidence type="ECO:0000256" key="4">
    <source>
        <dbReference type="ARBA" id="ARBA00022840"/>
    </source>
</evidence>
<dbReference type="GO" id="GO:0007169">
    <property type="term" value="P:cell surface receptor protein tyrosine kinase signaling pathway"/>
    <property type="evidence" value="ECO:0007669"/>
    <property type="project" value="TreeGrafter"/>
</dbReference>
<dbReference type="GO" id="GO:0043235">
    <property type="term" value="C:receptor complex"/>
    <property type="evidence" value="ECO:0007669"/>
    <property type="project" value="TreeGrafter"/>
</dbReference>
<dbReference type="PROSITE" id="PS00109">
    <property type="entry name" value="PROTEIN_KINASE_TYR"/>
    <property type="match status" value="1"/>
</dbReference>
<organism evidence="7 8">
    <name type="scientific">Geodia barretti</name>
    <name type="common">Barrett's horny sponge</name>
    <dbReference type="NCBI Taxonomy" id="519541"/>
    <lineage>
        <taxon>Eukaryota</taxon>
        <taxon>Metazoa</taxon>
        <taxon>Porifera</taxon>
        <taxon>Demospongiae</taxon>
        <taxon>Heteroscleromorpha</taxon>
        <taxon>Tetractinellida</taxon>
        <taxon>Astrophorina</taxon>
        <taxon>Geodiidae</taxon>
        <taxon>Geodia</taxon>
    </lineage>
</organism>
<feature type="domain" description="Protein kinase" evidence="6">
    <location>
        <begin position="1"/>
        <end position="217"/>
    </location>
</feature>
<accession>A0AA35TLV6</accession>
<dbReference type="GO" id="GO:0004714">
    <property type="term" value="F:transmembrane receptor protein tyrosine kinase activity"/>
    <property type="evidence" value="ECO:0007669"/>
    <property type="project" value="TreeGrafter"/>
</dbReference>
<keyword evidence="1" id="KW-0808">Transferase</keyword>
<evidence type="ECO:0000313" key="7">
    <source>
        <dbReference type="EMBL" id="CAI8050384.1"/>
    </source>
</evidence>
<reference evidence="7" key="1">
    <citation type="submission" date="2023-03" db="EMBL/GenBank/DDBJ databases">
        <authorList>
            <person name="Steffen K."/>
            <person name="Cardenas P."/>
        </authorList>
    </citation>
    <scope>NUCLEOTIDE SEQUENCE</scope>
</reference>
<evidence type="ECO:0000256" key="3">
    <source>
        <dbReference type="ARBA" id="ARBA00022777"/>
    </source>
</evidence>
<dbReference type="CDD" id="cd00192">
    <property type="entry name" value="PTKc"/>
    <property type="match status" value="1"/>
</dbReference>
<keyword evidence="3" id="KW-0418">Kinase</keyword>
<protein>
    <submittedName>
        <fullName evidence="7">Ephrin type-A receptor 8</fullName>
    </submittedName>
</protein>
<dbReference type="InterPro" id="IPR050122">
    <property type="entry name" value="RTK"/>
</dbReference>
<evidence type="ECO:0000256" key="5">
    <source>
        <dbReference type="ARBA" id="ARBA00023137"/>
    </source>
</evidence>
<keyword evidence="5" id="KW-0829">Tyrosine-protein kinase</keyword>
<dbReference type="PIRSF" id="PIRSF000654">
    <property type="entry name" value="Integrin-linked_kinase"/>
    <property type="match status" value="1"/>
</dbReference>
<keyword evidence="2" id="KW-0547">Nucleotide-binding</keyword>
<dbReference type="InterPro" id="IPR000719">
    <property type="entry name" value="Prot_kinase_dom"/>
</dbReference>
<proteinExistence type="predicted"/>
<dbReference type="EMBL" id="CASHTH010003861">
    <property type="protein sequence ID" value="CAI8050384.1"/>
    <property type="molecule type" value="Genomic_DNA"/>
</dbReference>